<dbReference type="STRING" id="3880.G7KFN8"/>
<dbReference type="HOGENOM" id="CLU_3017296_0_0_1"/>
<evidence type="ECO:0000313" key="3">
    <source>
        <dbReference type="Proteomes" id="UP000002051"/>
    </source>
</evidence>
<dbReference type="PaxDb" id="3880-AES99075"/>
<protein>
    <submittedName>
        <fullName evidence="1">Two zinc finger transport-like protein, putative</fullName>
    </submittedName>
</protein>
<organism evidence="1 3">
    <name type="scientific">Medicago truncatula</name>
    <name type="common">Barrel medic</name>
    <name type="synonym">Medicago tribuloides</name>
    <dbReference type="NCBI Taxonomy" id="3880"/>
    <lineage>
        <taxon>Eukaryota</taxon>
        <taxon>Viridiplantae</taxon>
        <taxon>Streptophyta</taxon>
        <taxon>Embryophyta</taxon>
        <taxon>Tracheophyta</taxon>
        <taxon>Spermatophyta</taxon>
        <taxon>Magnoliopsida</taxon>
        <taxon>eudicotyledons</taxon>
        <taxon>Gunneridae</taxon>
        <taxon>Pentapetalae</taxon>
        <taxon>rosids</taxon>
        <taxon>fabids</taxon>
        <taxon>Fabales</taxon>
        <taxon>Fabaceae</taxon>
        <taxon>Papilionoideae</taxon>
        <taxon>50 kb inversion clade</taxon>
        <taxon>NPAAA clade</taxon>
        <taxon>Hologalegina</taxon>
        <taxon>IRL clade</taxon>
        <taxon>Trifolieae</taxon>
        <taxon>Medicago</taxon>
    </lineage>
</organism>
<dbReference type="EMBL" id="CM001221">
    <property type="protein sequence ID" value="AES99075.1"/>
    <property type="molecule type" value="Genomic_DNA"/>
</dbReference>
<dbReference type="EnsemblPlants" id="AES99075">
    <property type="protein sequence ID" value="AES99075"/>
    <property type="gene ID" value="MTR_5g076290"/>
</dbReference>
<reference evidence="1 3" key="2">
    <citation type="journal article" date="2014" name="BMC Genomics">
        <title>An improved genome release (version Mt4.0) for the model legume Medicago truncatula.</title>
        <authorList>
            <person name="Tang H."/>
            <person name="Krishnakumar V."/>
            <person name="Bidwell S."/>
            <person name="Rosen B."/>
            <person name="Chan A."/>
            <person name="Zhou S."/>
            <person name="Gentzbittel L."/>
            <person name="Childs K.L."/>
            <person name="Yandell M."/>
            <person name="Gundlach H."/>
            <person name="Mayer K.F."/>
            <person name="Schwartz D.C."/>
            <person name="Town C.D."/>
        </authorList>
    </citation>
    <scope>GENOME REANNOTATION</scope>
    <source>
        <strain evidence="2 3">cv. Jemalong A17</strain>
    </source>
</reference>
<keyword evidence="3" id="KW-1185">Reference proteome</keyword>
<dbReference type="Proteomes" id="UP000002051">
    <property type="component" value="Chromosome 5"/>
</dbReference>
<evidence type="ECO:0000313" key="1">
    <source>
        <dbReference type="EMBL" id="AES99075.1"/>
    </source>
</evidence>
<proteinExistence type="predicted"/>
<sequence>MCPKTLECSICGLEFAIGQALSGYMRRYRASNINENNMNNFNNTMSCSVIVLSLDY</sequence>
<evidence type="ECO:0000313" key="2">
    <source>
        <dbReference type="EnsemblPlants" id="AES99075"/>
    </source>
</evidence>
<accession>G7KFN8</accession>
<name>G7KFN8_MEDTR</name>
<reference evidence="1 3" key="1">
    <citation type="journal article" date="2011" name="Nature">
        <title>The Medicago genome provides insight into the evolution of rhizobial symbioses.</title>
        <authorList>
            <person name="Young N.D."/>
            <person name="Debelle F."/>
            <person name="Oldroyd G.E."/>
            <person name="Geurts R."/>
            <person name="Cannon S.B."/>
            <person name="Udvardi M.K."/>
            <person name="Benedito V.A."/>
            <person name="Mayer K.F."/>
            <person name="Gouzy J."/>
            <person name="Schoof H."/>
            <person name="Van de Peer Y."/>
            <person name="Proost S."/>
            <person name="Cook D.R."/>
            <person name="Meyers B.C."/>
            <person name="Spannagl M."/>
            <person name="Cheung F."/>
            <person name="De Mita S."/>
            <person name="Krishnakumar V."/>
            <person name="Gundlach H."/>
            <person name="Zhou S."/>
            <person name="Mudge J."/>
            <person name="Bharti A.K."/>
            <person name="Murray J.D."/>
            <person name="Naoumkina M.A."/>
            <person name="Rosen B."/>
            <person name="Silverstein K.A."/>
            <person name="Tang H."/>
            <person name="Rombauts S."/>
            <person name="Zhao P.X."/>
            <person name="Zhou P."/>
            <person name="Barbe V."/>
            <person name="Bardou P."/>
            <person name="Bechner M."/>
            <person name="Bellec A."/>
            <person name="Berger A."/>
            <person name="Berges H."/>
            <person name="Bidwell S."/>
            <person name="Bisseling T."/>
            <person name="Choisne N."/>
            <person name="Couloux A."/>
            <person name="Denny R."/>
            <person name="Deshpande S."/>
            <person name="Dai X."/>
            <person name="Doyle J.J."/>
            <person name="Dudez A.M."/>
            <person name="Farmer A.D."/>
            <person name="Fouteau S."/>
            <person name="Franken C."/>
            <person name="Gibelin C."/>
            <person name="Gish J."/>
            <person name="Goldstein S."/>
            <person name="Gonzalez A.J."/>
            <person name="Green P.J."/>
            <person name="Hallab A."/>
            <person name="Hartog M."/>
            <person name="Hua A."/>
            <person name="Humphray S.J."/>
            <person name="Jeong D.H."/>
            <person name="Jing Y."/>
            <person name="Jocker A."/>
            <person name="Kenton S.M."/>
            <person name="Kim D.J."/>
            <person name="Klee K."/>
            <person name="Lai H."/>
            <person name="Lang C."/>
            <person name="Lin S."/>
            <person name="Macmil S.L."/>
            <person name="Magdelenat G."/>
            <person name="Matthews L."/>
            <person name="McCorrison J."/>
            <person name="Monaghan E.L."/>
            <person name="Mun J.H."/>
            <person name="Najar F.Z."/>
            <person name="Nicholson C."/>
            <person name="Noirot C."/>
            <person name="O'Bleness M."/>
            <person name="Paule C.R."/>
            <person name="Poulain J."/>
            <person name="Prion F."/>
            <person name="Qin B."/>
            <person name="Qu C."/>
            <person name="Retzel E.F."/>
            <person name="Riddle C."/>
            <person name="Sallet E."/>
            <person name="Samain S."/>
            <person name="Samson N."/>
            <person name="Sanders I."/>
            <person name="Saurat O."/>
            <person name="Scarpelli C."/>
            <person name="Schiex T."/>
            <person name="Segurens B."/>
            <person name="Severin A.J."/>
            <person name="Sherrier D.J."/>
            <person name="Shi R."/>
            <person name="Sims S."/>
            <person name="Singer S.R."/>
            <person name="Sinharoy S."/>
            <person name="Sterck L."/>
            <person name="Viollet A."/>
            <person name="Wang B.B."/>
            <person name="Wang K."/>
            <person name="Wang M."/>
            <person name="Wang X."/>
            <person name="Warfsmann J."/>
            <person name="Weissenbach J."/>
            <person name="White D.D."/>
            <person name="White J.D."/>
            <person name="Wiley G.B."/>
            <person name="Wincker P."/>
            <person name="Xing Y."/>
            <person name="Yang L."/>
            <person name="Yao Z."/>
            <person name="Ying F."/>
            <person name="Zhai J."/>
            <person name="Zhou L."/>
            <person name="Zuber A."/>
            <person name="Denarie J."/>
            <person name="Dixon R.A."/>
            <person name="May G.D."/>
            <person name="Schwartz D.C."/>
            <person name="Rogers J."/>
            <person name="Quetier F."/>
            <person name="Town C.D."/>
            <person name="Roe B.A."/>
        </authorList>
    </citation>
    <scope>NUCLEOTIDE SEQUENCE [LARGE SCALE GENOMIC DNA]</scope>
    <source>
        <strain evidence="1">A17</strain>
        <strain evidence="2 3">cv. Jemalong A17</strain>
    </source>
</reference>
<reference evidence="2" key="3">
    <citation type="submission" date="2015-04" db="UniProtKB">
        <authorList>
            <consortium name="EnsemblPlants"/>
        </authorList>
    </citation>
    <scope>IDENTIFICATION</scope>
    <source>
        <strain evidence="2">cv. Jemalong A17</strain>
    </source>
</reference>
<gene>
    <name evidence="1" type="ordered locus">MTR_5g076290</name>
</gene>
<dbReference type="AlphaFoldDB" id="G7KFN8"/>